<dbReference type="GO" id="GO:0003924">
    <property type="term" value="F:GTPase activity"/>
    <property type="evidence" value="ECO:0007669"/>
    <property type="project" value="UniProtKB-UniRule"/>
</dbReference>
<dbReference type="CDD" id="cd17874">
    <property type="entry name" value="FtsY"/>
    <property type="match status" value="1"/>
</dbReference>
<dbReference type="SMART" id="SM00963">
    <property type="entry name" value="SRP54_N"/>
    <property type="match status" value="1"/>
</dbReference>
<dbReference type="NCBIfam" id="TIGR00064">
    <property type="entry name" value="ftsY"/>
    <property type="match status" value="1"/>
</dbReference>
<gene>
    <name evidence="9 13" type="primary">ftsY</name>
    <name evidence="13" type="ordered locus">SJA_C1-27520</name>
</gene>
<evidence type="ECO:0000256" key="2">
    <source>
        <dbReference type="ARBA" id="ARBA00022490"/>
    </source>
</evidence>
<comment type="subunit">
    <text evidence="9">Part of the signal recognition particle protein translocation system, which is composed of SRP and FtsY. SRP is a ribonucleoprotein composed of Ffh and a 4.5S RNA molecule.</text>
</comment>
<comment type="catalytic activity">
    <reaction evidence="8 9">
        <text>GTP + H2O = GDP + phosphate + H(+)</text>
        <dbReference type="Rhea" id="RHEA:19669"/>
        <dbReference type="ChEBI" id="CHEBI:15377"/>
        <dbReference type="ChEBI" id="CHEBI:15378"/>
        <dbReference type="ChEBI" id="CHEBI:37565"/>
        <dbReference type="ChEBI" id="CHEBI:43474"/>
        <dbReference type="ChEBI" id="CHEBI:58189"/>
        <dbReference type="EC" id="3.6.5.4"/>
    </reaction>
</comment>
<accession>D4Z4Q4</accession>
<dbReference type="RefSeq" id="WP_013040917.1">
    <property type="nucleotide sequence ID" value="NC_014006.1"/>
</dbReference>
<evidence type="ECO:0000256" key="3">
    <source>
        <dbReference type="ARBA" id="ARBA00022741"/>
    </source>
</evidence>
<feature type="domain" description="Signal recognition particle SRP54 helical bundle" evidence="12">
    <location>
        <begin position="10"/>
        <end position="89"/>
    </location>
</feature>
<name>D4Z4Q4_SPHIU</name>
<sequence length="310" mass="33341">MAETSWRDRLFGGLKRTSDKLGENLTGLFTKAALDEQTLDEIEEALIVSDLGPAMAARVRDRLSEGRYNRELTEDYLREIIAEEIEKTLAPVARPLEIEAFPRPQVILVIGVNGSGKTTTIAKLANLFLEQDYGVMLAAGDTFRAAAIGQLKVWADRLGIPIVAGKEGGDAAGIVFDAVKQATATGIDVLIVDTAGRLQNKTELMDELAKIRRVLGRLNPAAPHDVVLVLDATTGQNALSQIEVFKEVAQVTGLVMTKLDGTARGGVLVAAAEKYRLPIHAIGVGEKIEDLRPFDPGDMARAIAGTAYAR</sequence>
<dbReference type="Gene3D" id="3.40.50.300">
    <property type="entry name" value="P-loop containing nucleotide triphosphate hydrolases"/>
    <property type="match status" value="1"/>
</dbReference>
<dbReference type="SUPFAM" id="SSF47364">
    <property type="entry name" value="Domain of the SRP/SRP receptor G-proteins"/>
    <property type="match status" value="1"/>
</dbReference>
<comment type="function">
    <text evidence="9">Involved in targeting and insertion of nascent membrane proteins into the cytoplasmic membrane. Acts as a receptor for the complex formed by the signal recognition particle (SRP) and the ribosome-nascent chain (RNC). Interaction with SRP-RNC leads to the transfer of the RNC complex to the Sec translocase for insertion into the membrane, the hydrolysis of GTP by both Ffh and FtsY, and the dissociation of the SRP-FtsY complex into the individual components.</text>
</comment>
<dbReference type="SMART" id="SM00382">
    <property type="entry name" value="AAA"/>
    <property type="match status" value="1"/>
</dbReference>
<evidence type="ECO:0000259" key="11">
    <source>
        <dbReference type="SMART" id="SM00962"/>
    </source>
</evidence>
<protein>
    <recommendedName>
        <fullName evidence="9">Signal recognition particle receptor FtsY</fullName>
        <shortName evidence="9">SRP receptor</shortName>
        <ecNumber evidence="9">3.6.5.4</ecNumber>
    </recommendedName>
</protein>
<evidence type="ECO:0000259" key="10">
    <source>
        <dbReference type="SMART" id="SM00382"/>
    </source>
</evidence>
<dbReference type="Gene3D" id="1.20.120.140">
    <property type="entry name" value="Signal recognition particle SRP54, nucleotide-binding domain"/>
    <property type="match status" value="1"/>
</dbReference>
<comment type="similarity">
    <text evidence="9">Belongs to the GTP-binding SRP family. FtsY subfamily.</text>
</comment>
<dbReference type="GO" id="GO:0005047">
    <property type="term" value="F:signal recognition particle binding"/>
    <property type="evidence" value="ECO:0007669"/>
    <property type="project" value="TreeGrafter"/>
</dbReference>
<dbReference type="Pfam" id="PF02881">
    <property type="entry name" value="SRP54_N"/>
    <property type="match status" value="1"/>
</dbReference>
<feature type="domain" description="AAA+ ATPase" evidence="10">
    <location>
        <begin position="103"/>
        <end position="283"/>
    </location>
</feature>
<dbReference type="EMBL" id="AP010803">
    <property type="protein sequence ID" value="BAI97586.1"/>
    <property type="molecule type" value="Genomic_DNA"/>
</dbReference>
<evidence type="ECO:0000256" key="5">
    <source>
        <dbReference type="ARBA" id="ARBA00023134"/>
    </source>
</evidence>
<dbReference type="InterPro" id="IPR036225">
    <property type="entry name" value="SRP/SRP_N"/>
</dbReference>
<organism evidence="13 14">
    <name type="scientific">Sphingobium indicum (strain DSM 16413 / CCM 7287 / MTCC 6362 / UT26 / NBRC 101211 / UT26S)</name>
    <name type="common">Sphingobium japonicum</name>
    <dbReference type="NCBI Taxonomy" id="452662"/>
    <lineage>
        <taxon>Bacteria</taxon>
        <taxon>Pseudomonadati</taxon>
        <taxon>Pseudomonadota</taxon>
        <taxon>Alphaproteobacteria</taxon>
        <taxon>Sphingomonadales</taxon>
        <taxon>Sphingomonadaceae</taxon>
        <taxon>Sphingobium</taxon>
    </lineage>
</organism>
<keyword evidence="4 9" id="KW-0378">Hydrolase</keyword>
<dbReference type="GO" id="GO:0005525">
    <property type="term" value="F:GTP binding"/>
    <property type="evidence" value="ECO:0007669"/>
    <property type="project" value="UniProtKB-UniRule"/>
</dbReference>
<dbReference type="AlphaFoldDB" id="D4Z4Q4"/>
<evidence type="ECO:0000256" key="6">
    <source>
        <dbReference type="ARBA" id="ARBA00023136"/>
    </source>
</evidence>
<dbReference type="InterPro" id="IPR013822">
    <property type="entry name" value="Signal_recog_particl_SRP54_hlx"/>
</dbReference>
<dbReference type="GO" id="GO:0006614">
    <property type="term" value="P:SRP-dependent cotranslational protein targeting to membrane"/>
    <property type="evidence" value="ECO:0007669"/>
    <property type="project" value="InterPro"/>
</dbReference>
<dbReference type="PANTHER" id="PTHR43134">
    <property type="entry name" value="SIGNAL RECOGNITION PARTICLE RECEPTOR SUBUNIT ALPHA"/>
    <property type="match status" value="1"/>
</dbReference>
<dbReference type="InterPro" id="IPR042101">
    <property type="entry name" value="SRP54_N_sf"/>
</dbReference>
<dbReference type="HOGENOM" id="CLU_009301_3_0_5"/>
<dbReference type="STRING" id="452662.SJA_C1-27520"/>
<dbReference type="GO" id="GO:0005886">
    <property type="term" value="C:plasma membrane"/>
    <property type="evidence" value="ECO:0007669"/>
    <property type="project" value="UniProtKB-SubCell"/>
</dbReference>
<feature type="binding site" evidence="9">
    <location>
        <begin position="193"/>
        <end position="197"/>
    </location>
    <ligand>
        <name>GTP</name>
        <dbReference type="ChEBI" id="CHEBI:37565"/>
    </ligand>
</feature>
<evidence type="ECO:0000256" key="1">
    <source>
        <dbReference type="ARBA" id="ARBA00022475"/>
    </source>
</evidence>
<dbReference type="InterPro" id="IPR004390">
    <property type="entry name" value="SR_rcpt_FtsY"/>
</dbReference>
<dbReference type="EC" id="3.6.5.4" evidence="9"/>
<dbReference type="KEGG" id="sjp:SJA_C1-27520"/>
<dbReference type="InterPro" id="IPR000897">
    <property type="entry name" value="SRP54_GTPase_dom"/>
</dbReference>
<keyword evidence="2 9" id="KW-0963">Cytoplasm</keyword>
<dbReference type="eggNOG" id="COG0552">
    <property type="taxonomic scope" value="Bacteria"/>
</dbReference>
<dbReference type="InterPro" id="IPR027417">
    <property type="entry name" value="P-loop_NTPase"/>
</dbReference>
<dbReference type="Pfam" id="PF00448">
    <property type="entry name" value="SRP54"/>
    <property type="match status" value="1"/>
</dbReference>
<dbReference type="GeneID" id="29274299"/>
<dbReference type="GO" id="GO:0005737">
    <property type="term" value="C:cytoplasm"/>
    <property type="evidence" value="ECO:0007669"/>
    <property type="project" value="UniProtKB-SubCell"/>
</dbReference>
<evidence type="ECO:0000313" key="13">
    <source>
        <dbReference type="EMBL" id="BAI97586.1"/>
    </source>
</evidence>
<dbReference type="SMART" id="SM00962">
    <property type="entry name" value="SRP54"/>
    <property type="match status" value="1"/>
</dbReference>
<evidence type="ECO:0000313" key="14">
    <source>
        <dbReference type="Proteomes" id="UP000007753"/>
    </source>
</evidence>
<dbReference type="PANTHER" id="PTHR43134:SF1">
    <property type="entry name" value="SIGNAL RECOGNITION PARTICLE RECEPTOR SUBUNIT ALPHA"/>
    <property type="match status" value="1"/>
</dbReference>
<dbReference type="FunFam" id="3.40.50.300:FF:000053">
    <property type="entry name" value="Signal recognition particle receptor FtsY"/>
    <property type="match status" value="1"/>
</dbReference>
<evidence type="ECO:0000256" key="4">
    <source>
        <dbReference type="ARBA" id="ARBA00022801"/>
    </source>
</evidence>
<feature type="binding site" evidence="9">
    <location>
        <begin position="257"/>
        <end position="260"/>
    </location>
    <ligand>
        <name>GTP</name>
        <dbReference type="ChEBI" id="CHEBI:37565"/>
    </ligand>
</feature>
<reference evidence="13 14" key="1">
    <citation type="journal article" date="2010" name="J. Bacteriol.">
        <title>Complete genome sequence of the representative gamma-hexachlorocyclohexane-degrading bacterium Sphingobium japonicum UT26.</title>
        <authorList>
            <person name="Nagata Y."/>
            <person name="Ohtsubo Y."/>
            <person name="Endo R."/>
            <person name="Ichikawa N."/>
            <person name="Ankai A."/>
            <person name="Oguchi A."/>
            <person name="Fukui S."/>
            <person name="Fujita N."/>
            <person name="Tsuda M."/>
        </authorList>
    </citation>
    <scope>NUCLEOTIDE SEQUENCE [LARGE SCALE GENOMIC DNA]</scope>
    <source>
        <strain evidence="14">DSM 16413 / CCM 7287 / MTCC 6362 / UT26 / NBRC 101211 / UT26S</strain>
    </source>
</reference>
<evidence type="ECO:0000259" key="12">
    <source>
        <dbReference type="SMART" id="SM00963"/>
    </source>
</evidence>
<proteinExistence type="inferred from homology"/>
<dbReference type="HAMAP" id="MF_00920">
    <property type="entry name" value="FtsY"/>
    <property type="match status" value="1"/>
</dbReference>
<evidence type="ECO:0000256" key="8">
    <source>
        <dbReference type="ARBA" id="ARBA00048027"/>
    </source>
</evidence>
<comment type="subcellular location">
    <subcellularLocation>
        <location evidence="9">Cell inner membrane</location>
        <topology evidence="9">Peripheral membrane protein</topology>
        <orientation evidence="9">Cytoplasmic side</orientation>
    </subcellularLocation>
    <subcellularLocation>
        <location evidence="9">Cytoplasm</location>
    </subcellularLocation>
</comment>
<feature type="domain" description="SRP54-type proteins GTP-binding" evidence="11">
    <location>
        <begin position="104"/>
        <end position="305"/>
    </location>
</feature>
<dbReference type="Proteomes" id="UP000007753">
    <property type="component" value="Chromosome 1"/>
</dbReference>
<keyword evidence="7 9" id="KW-0675">Receptor</keyword>
<keyword evidence="6 9" id="KW-0472">Membrane</keyword>
<feature type="binding site" evidence="9">
    <location>
        <begin position="111"/>
        <end position="118"/>
    </location>
    <ligand>
        <name>GTP</name>
        <dbReference type="ChEBI" id="CHEBI:37565"/>
    </ligand>
</feature>
<keyword evidence="14" id="KW-1185">Reference proteome</keyword>
<dbReference type="InterPro" id="IPR003593">
    <property type="entry name" value="AAA+_ATPase"/>
</dbReference>
<keyword evidence="3 9" id="KW-0547">Nucleotide-binding</keyword>
<evidence type="ECO:0000256" key="7">
    <source>
        <dbReference type="ARBA" id="ARBA00023170"/>
    </source>
</evidence>
<keyword evidence="1 9" id="KW-1003">Cell membrane</keyword>
<keyword evidence="5 9" id="KW-0342">GTP-binding</keyword>
<dbReference type="SUPFAM" id="SSF52540">
    <property type="entry name" value="P-loop containing nucleoside triphosphate hydrolases"/>
    <property type="match status" value="1"/>
</dbReference>
<keyword evidence="9" id="KW-0997">Cell inner membrane</keyword>
<evidence type="ECO:0000256" key="9">
    <source>
        <dbReference type="HAMAP-Rule" id="MF_00920"/>
    </source>
</evidence>